<evidence type="ECO:0000259" key="3">
    <source>
        <dbReference type="PROSITE" id="PS50110"/>
    </source>
</evidence>
<feature type="modified residue" description="4-aspartylphosphate" evidence="2">
    <location>
        <position position="61"/>
    </location>
</feature>
<dbReference type="RefSeq" id="WP_246392443.1">
    <property type="nucleotide sequence ID" value="NZ_JACHYB010000002.1"/>
</dbReference>
<keyword evidence="2" id="KW-0597">Phosphoprotein</keyword>
<evidence type="ECO:0000313" key="5">
    <source>
        <dbReference type="Proteomes" id="UP000544222"/>
    </source>
</evidence>
<evidence type="ECO:0000256" key="1">
    <source>
        <dbReference type="ARBA" id="ARBA00023125"/>
    </source>
</evidence>
<dbReference type="SUPFAM" id="SSF52172">
    <property type="entry name" value="CheY-like"/>
    <property type="match status" value="1"/>
</dbReference>
<dbReference type="InterPro" id="IPR001789">
    <property type="entry name" value="Sig_transdc_resp-reg_receiver"/>
</dbReference>
<dbReference type="SMART" id="SM00448">
    <property type="entry name" value="REC"/>
    <property type="match status" value="1"/>
</dbReference>
<dbReference type="InterPro" id="IPR011006">
    <property type="entry name" value="CheY-like_superfamily"/>
</dbReference>
<name>A0A7W5DS82_9PORP</name>
<dbReference type="Gene3D" id="2.40.50.1020">
    <property type="entry name" value="LytTr DNA-binding domain"/>
    <property type="match status" value="1"/>
</dbReference>
<protein>
    <submittedName>
        <fullName evidence="4">Two-component system LytT family response regulator</fullName>
    </submittedName>
</protein>
<dbReference type="GO" id="GO:0000156">
    <property type="term" value="F:phosphorelay response regulator activity"/>
    <property type="evidence" value="ECO:0007669"/>
    <property type="project" value="TreeGrafter"/>
</dbReference>
<dbReference type="GO" id="GO:0006355">
    <property type="term" value="P:regulation of DNA-templated transcription"/>
    <property type="evidence" value="ECO:0007669"/>
    <property type="project" value="TreeGrafter"/>
</dbReference>
<evidence type="ECO:0000256" key="2">
    <source>
        <dbReference type="PROSITE-ProRule" id="PRU00169"/>
    </source>
</evidence>
<dbReference type="PANTHER" id="PTHR48111">
    <property type="entry name" value="REGULATOR OF RPOS"/>
    <property type="match status" value="1"/>
</dbReference>
<reference evidence="4 5" key="1">
    <citation type="submission" date="2020-08" db="EMBL/GenBank/DDBJ databases">
        <title>Genomic Encyclopedia of Type Strains, Phase IV (KMG-IV): sequencing the most valuable type-strain genomes for metagenomic binning, comparative biology and taxonomic classification.</title>
        <authorList>
            <person name="Goeker M."/>
        </authorList>
    </citation>
    <scope>NUCLEOTIDE SEQUENCE [LARGE SCALE GENOMIC DNA]</scope>
    <source>
        <strain evidence="4 5">DSM 27471</strain>
    </source>
</reference>
<organism evidence="4 5">
    <name type="scientific">Microbacter margulisiae</name>
    <dbReference type="NCBI Taxonomy" id="1350067"/>
    <lineage>
        <taxon>Bacteria</taxon>
        <taxon>Pseudomonadati</taxon>
        <taxon>Bacteroidota</taxon>
        <taxon>Bacteroidia</taxon>
        <taxon>Bacteroidales</taxon>
        <taxon>Porphyromonadaceae</taxon>
        <taxon>Microbacter</taxon>
    </lineage>
</organism>
<proteinExistence type="predicted"/>
<dbReference type="GO" id="GO:0000976">
    <property type="term" value="F:transcription cis-regulatory region binding"/>
    <property type="evidence" value="ECO:0007669"/>
    <property type="project" value="TreeGrafter"/>
</dbReference>
<dbReference type="Pfam" id="PF00072">
    <property type="entry name" value="Response_reg"/>
    <property type="match status" value="1"/>
</dbReference>
<dbReference type="Proteomes" id="UP000544222">
    <property type="component" value="Unassembled WGS sequence"/>
</dbReference>
<dbReference type="PANTHER" id="PTHR48111:SF69">
    <property type="entry name" value="RESPONSE REGULATOR RECEIVER"/>
    <property type="match status" value="1"/>
</dbReference>
<dbReference type="EMBL" id="JACHYB010000002">
    <property type="protein sequence ID" value="MBB3187845.1"/>
    <property type="molecule type" value="Genomic_DNA"/>
</dbReference>
<keyword evidence="1" id="KW-0238">DNA-binding</keyword>
<dbReference type="InterPro" id="IPR039420">
    <property type="entry name" value="WalR-like"/>
</dbReference>
<dbReference type="GO" id="GO:0032993">
    <property type="term" value="C:protein-DNA complex"/>
    <property type="evidence" value="ECO:0007669"/>
    <property type="project" value="TreeGrafter"/>
</dbReference>
<dbReference type="GO" id="GO:0005829">
    <property type="term" value="C:cytosol"/>
    <property type="evidence" value="ECO:0007669"/>
    <property type="project" value="TreeGrafter"/>
</dbReference>
<dbReference type="InterPro" id="IPR007492">
    <property type="entry name" value="LytTR_DNA-bd_dom"/>
</dbReference>
<dbReference type="SMART" id="SM00850">
    <property type="entry name" value="LytTR"/>
    <property type="match status" value="1"/>
</dbReference>
<accession>A0A7W5DS82</accession>
<dbReference type="PROSITE" id="PS50110">
    <property type="entry name" value="RESPONSE_REGULATORY"/>
    <property type="match status" value="1"/>
</dbReference>
<gene>
    <name evidence="4" type="ORF">FHX64_002043</name>
</gene>
<feature type="domain" description="Response regulatory" evidence="3">
    <location>
        <begin position="10"/>
        <end position="125"/>
    </location>
</feature>
<dbReference type="AlphaFoldDB" id="A0A7W5DS82"/>
<dbReference type="Gene3D" id="3.40.50.2300">
    <property type="match status" value="1"/>
</dbReference>
<evidence type="ECO:0000313" key="4">
    <source>
        <dbReference type="EMBL" id="MBB3187845.1"/>
    </source>
</evidence>
<sequence length="258" mass="29880">MMTHSKTAYTSVIIDDEALCIDNLKKSLQRYSQITLAGTACNVSDGRALVLQQTPDLLFLDVELGDMSGLEFLHTLRDEVYWPMQVVFYTAYEKYLLEALRESAFDFLLKPFTPEDFNLVINRFLSHVSKIQAGHTFHDRISRVLPENKVLMIATVTGFQLLQKEKIGYFEYSKEQKQWQAVVIDGQRLPLKRSTTAEDILHYATSFVRINQQQIVNIDYLCMIKAKECVLQPPFQNETPFLISRTCFKALQEKFEMI</sequence>
<keyword evidence="5" id="KW-1185">Reference proteome</keyword>
<dbReference type="Pfam" id="PF04397">
    <property type="entry name" value="LytTR"/>
    <property type="match status" value="1"/>
</dbReference>
<comment type="caution">
    <text evidence="4">The sequence shown here is derived from an EMBL/GenBank/DDBJ whole genome shotgun (WGS) entry which is preliminary data.</text>
</comment>